<evidence type="ECO:0000256" key="11">
    <source>
        <dbReference type="ARBA" id="ARBA00023012"/>
    </source>
</evidence>
<dbReference type="InterPro" id="IPR004358">
    <property type="entry name" value="Sig_transdc_His_kin-like_C"/>
</dbReference>
<dbReference type="PRINTS" id="PR00344">
    <property type="entry name" value="BCTRLSENSOR"/>
</dbReference>
<dbReference type="PATRIC" id="fig|43658.5.peg.1159"/>
<name>A0A0F4QXL3_9GAMM</name>
<keyword evidence="10 14" id="KW-1133">Transmembrane helix</keyword>
<keyword evidence="13" id="KW-0175">Coiled coil</keyword>
<accession>A0A0F4QXL3</accession>
<dbReference type="Pfam" id="PF02518">
    <property type="entry name" value="HATPase_c"/>
    <property type="match status" value="1"/>
</dbReference>
<feature type="transmembrane region" description="Helical" evidence="14">
    <location>
        <begin position="138"/>
        <end position="162"/>
    </location>
</feature>
<keyword evidence="11" id="KW-0902">Two-component regulatory system</keyword>
<evidence type="ECO:0000256" key="7">
    <source>
        <dbReference type="ARBA" id="ARBA00022741"/>
    </source>
</evidence>
<dbReference type="Proteomes" id="UP000033452">
    <property type="component" value="Unassembled WGS sequence"/>
</dbReference>
<evidence type="ECO:0000256" key="10">
    <source>
        <dbReference type="ARBA" id="ARBA00022989"/>
    </source>
</evidence>
<dbReference type="SUPFAM" id="SSF55874">
    <property type="entry name" value="ATPase domain of HSP90 chaperone/DNA topoisomerase II/histidine kinase"/>
    <property type="match status" value="1"/>
</dbReference>
<comment type="catalytic activity">
    <reaction evidence="1">
        <text>ATP + protein L-histidine = ADP + protein N-phospho-L-histidine.</text>
        <dbReference type="EC" id="2.7.13.3"/>
    </reaction>
</comment>
<dbReference type="OrthoDB" id="9809766at2"/>
<evidence type="ECO:0000256" key="6">
    <source>
        <dbReference type="ARBA" id="ARBA00022692"/>
    </source>
</evidence>
<dbReference type="InterPro" id="IPR050428">
    <property type="entry name" value="TCS_sensor_his_kinase"/>
</dbReference>
<dbReference type="CDD" id="cd00075">
    <property type="entry name" value="HATPase"/>
    <property type="match status" value="1"/>
</dbReference>
<dbReference type="GO" id="GO:0005886">
    <property type="term" value="C:plasma membrane"/>
    <property type="evidence" value="ECO:0007669"/>
    <property type="project" value="TreeGrafter"/>
</dbReference>
<evidence type="ECO:0000256" key="14">
    <source>
        <dbReference type="SAM" id="Phobius"/>
    </source>
</evidence>
<reference evidence="16 17" key="1">
    <citation type="journal article" date="2015" name="BMC Genomics">
        <title>Genome mining reveals unlocked bioactive potential of marine Gram-negative bacteria.</title>
        <authorList>
            <person name="Machado H."/>
            <person name="Sonnenschein E.C."/>
            <person name="Melchiorsen J."/>
            <person name="Gram L."/>
        </authorList>
    </citation>
    <scope>NUCLEOTIDE SEQUENCE [LARGE SCALE GENOMIC DNA]</scope>
    <source>
        <strain evidence="16 17">S2471</strain>
    </source>
</reference>
<keyword evidence="17" id="KW-1185">Reference proteome</keyword>
<keyword evidence="8 16" id="KW-0418">Kinase</keyword>
<dbReference type="InterPro" id="IPR003661">
    <property type="entry name" value="HisK_dim/P_dom"/>
</dbReference>
<dbReference type="InterPro" id="IPR005467">
    <property type="entry name" value="His_kinase_dom"/>
</dbReference>
<evidence type="ECO:0000313" key="16">
    <source>
        <dbReference type="EMBL" id="KJZ11357.1"/>
    </source>
</evidence>
<keyword evidence="4" id="KW-0597">Phosphoprotein</keyword>
<dbReference type="EMBL" id="JXYA01000010">
    <property type="protein sequence ID" value="KJZ11357.1"/>
    <property type="molecule type" value="Genomic_DNA"/>
</dbReference>
<gene>
    <name evidence="16" type="ORF">TW77_05560</name>
</gene>
<sequence length="436" mass="48680">MHPALRPVSINRKLTLILVSCLVLSTFWALLNGYQASMAKAEQQLDEQLREMSGLLMKTQLTHTIATHDLYFQIWQDGVLVAASERLSTTAAQVDLSPGWKTQNIAAMRLRTYTDKHDTRLVLVAEPVNKRFALAESLVLSAMLPLVIIMPLLAAFIAWYIYRALRPLTQLSAELKVRRADDFTALTTHSQDREVAPVITMMNALFAKVEAAYLRERYFASDAAHELKTPIAALKIHLHNLKSSPSKSSIQGIEHSADQLNHIVEQMLTLARTEPQVWRKQFEVLDIEVVTQQLVADMYSRIADKDLQISLHCEPSSVMGCQFTLTTLLGNLLSNAIKYTPAHGEIRIDITRDATQVLWQVQDSGPGMTQTQIERVFDRFYRVGGDSHPSGEKGAGLGMAIARQICDIYAARLTLSRAELGGLRVCVAFKGVQDES</sequence>
<dbReference type="InterPro" id="IPR036890">
    <property type="entry name" value="HATPase_C_sf"/>
</dbReference>
<dbReference type="PANTHER" id="PTHR45436:SF14">
    <property type="entry name" value="SENSOR PROTEIN QSEC"/>
    <property type="match status" value="1"/>
</dbReference>
<keyword evidence="6 14" id="KW-0812">Transmembrane</keyword>
<evidence type="ECO:0000256" key="2">
    <source>
        <dbReference type="ARBA" id="ARBA00004141"/>
    </source>
</evidence>
<comment type="subcellular location">
    <subcellularLocation>
        <location evidence="2">Membrane</location>
        <topology evidence="2">Multi-pass membrane protein</topology>
    </subcellularLocation>
</comment>
<dbReference type="InterPro" id="IPR036097">
    <property type="entry name" value="HisK_dim/P_sf"/>
</dbReference>
<feature type="coiled-coil region" evidence="13">
    <location>
        <begin position="31"/>
        <end position="58"/>
    </location>
</feature>
<dbReference type="SMART" id="SM00387">
    <property type="entry name" value="HATPase_c"/>
    <property type="match status" value="1"/>
</dbReference>
<keyword evidence="12 14" id="KW-0472">Membrane</keyword>
<dbReference type="EC" id="2.7.13.3" evidence="3"/>
<evidence type="ECO:0000256" key="4">
    <source>
        <dbReference type="ARBA" id="ARBA00022553"/>
    </source>
</evidence>
<dbReference type="GO" id="GO:0000155">
    <property type="term" value="F:phosphorelay sensor kinase activity"/>
    <property type="evidence" value="ECO:0007669"/>
    <property type="project" value="InterPro"/>
</dbReference>
<dbReference type="PANTHER" id="PTHR45436">
    <property type="entry name" value="SENSOR HISTIDINE KINASE YKOH"/>
    <property type="match status" value="1"/>
</dbReference>
<dbReference type="RefSeq" id="WP_046003980.1">
    <property type="nucleotide sequence ID" value="NZ_JXYA01000010.1"/>
</dbReference>
<evidence type="ECO:0000256" key="13">
    <source>
        <dbReference type="SAM" id="Coils"/>
    </source>
</evidence>
<dbReference type="PROSITE" id="PS50109">
    <property type="entry name" value="HIS_KIN"/>
    <property type="match status" value="1"/>
</dbReference>
<evidence type="ECO:0000256" key="3">
    <source>
        <dbReference type="ARBA" id="ARBA00012438"/>
    </source>
</evidence>
<proteinExistence type="predicted"/>
<dbReference type="CDD" id="cd00082">
    <property type="entry name" value="HisKA"/>
    <property type="match status" value="1"/>
</dbReference>
<dbReference type="InterPro" id="IPR003594">
    <property type="entry name" value="HATPase_dom"/>
</dbReference>
<dbReference type="SMART" id="SM00388">
    <property type="entry name" value="HisKA"/>
    <property type="match status" value="1"/>
</dbReference>
<comment type="caution">
    <text evidence="16">The sequence shown here is derived from an EMBL/GenBank/DDBJ whole genome shotgun (WGS) entry which is preliminary data.</text>
</comment>
<organism evidence="16 17">
    <name type="scientific">Pseudoalteromonas rubra</name>
    <dbReference type="NCBI Taxonomy" id="43658"/>
    <lineage>
        <taxon>Bacteria</taxon>
        <taxon>Pseudomonadati</taxon>
        <taxon>Pseudomonadota</taxon>
        <taxon>Gammaproteobacteria</taxon>
        <taxon>Alteromonadales</taxon>
        <taxon>Pseudoalteromonadaceae</taxon>
        <taxon>Pseudoalteromonas</taxon>
    </lineage>
</organism>
<protein>
    <recommendedName>
        <fullName evidence="3">histidine kinase</fullName>
        <ecNumber evidence="3">2.7.13.3</ecNumber>
    </recommendedName>
</protein>
<keyword evidence="7" id="KW-0547">Nucleotide-binding</keyword>
<dbReference type="SUPFAM" id="SSF47384">
    <property type="entry name" value="Homodimeric domain of signal transducing histidine kinase"/>
    <property type="match status" value="1"/>
</dbReference>
<evidence type="ECO:0000259" key="15">
    <source>
        <dbReference type="PROSITE" id="PS50109"/>
    </source>
</evidence>
<evidence type="ECO:0000256" key="12">
    <source>
        <dbReference type="ARBA" id="ARBA00023136"/>
    </source>
</evidence>
<evidence type="ECO:0000256" key="9">
    <source>
        <dbReference type="ARBA" id="ARBA00022840"/>
    </source>
</evidence>
<evidence type="ECO:0000256" key="1">
    <source>
        <dbReference type="ARBA" id="ARBA00000085"/>
    </source>
</evidence>
<keyword evidence="5" id="KW-0808">Transferase</keyword>
<dbReference type="GO" id="GO:0005524">
    <property type="term" value="F:ATP binding"/>
    <property type="evidence" value="ECO:0007669"/>
    <property type="project" value="UniProtKB-KW"/>
</dbReference>
<keyword evidence="9" id="KW-0067">ATP-binding</keyword>
<dbReference type="Gene3D" id="1.10.287.130">
    <property type="match status" value="1"/>
</dbReference>
<dbReference type="Pfam" id="PF00512">
    <property type="entry name" value="HisKA"/>
    <property type="match status" value="1"/>
</dbReference>
<evidence type="ECO:0000313" key="17">
    <source>
        <dbReference type="Proteomes" id="UP000033452"/>
    </source>
</evidence>
<evidence type="ECO:0000256" key="8">
    <source>
        <dbReference type="ARBA" id="ARBA00022777"/>
    </source>
</evidence>
<feature type="domain" description="Histidine kinase" evidence="15">
    <location>
        <begin position="222"/>
        <end position="433"/>
    </location>
</feature>
<dbReference type="AlphaFoldDB" id="A0A0F4QXL3"/>
<evidence type="ECO:0000256" key="5">
    <source>
        <dbReference type="ARBA" id="ARBA00022679"/>
    </source>
</evidence>
<dbReference type="Gene3D" id="3.30.565.10">
    <property type="entry name" value="Histidine kinase-like ATPase, C-terminal domain"/>
    <property type="match status" value="1"/>
</dbReference>